<reference evidence="1 2" key="1">
    <citation type="journal article" date="2019" name="Int. J. Syst. Evol. Microbiol.">
        <title>The Global Catalogue of Microorganisms (GCM) 10K type strain sequencing project: providing services to taxonomists for standard genome sequencing and annotation.</title>
        <authorList>
            <consortium name="The Broad Institute Genomics Platform"/>
            <consortium name="The Broad Institute Genome Sequencing Center for Infectious Disease"/>
            <person name="Wu L."/>
            <person name="Ma J."/>
        </authorList>
    </citation>
    <scope>NUCLEOTIDE SEQUENCE [LARGE SCALE GENOMIC DNA]</scope>
    <source>
        <strain evidence="1 2">JCM 14559</strain>
    </source>
</reference>
<dbReference type="Proteomes" id="UP001500897">
    <property type="component" value="Unassembled WGS sequence"/>
</dbReference>
<organism evidence="1 2">
    <name type="scientific">Kitasatospora saccharophila</name>
    <dbReference type="NCBI Taxonomy" id="407973"/>
    <lineage>
        <taxon>Bacteria</taxon>
        <taxon>Bacillati</taxon>
        <taxon>Actinomycetota</taxon>
        <taxon>Actinomycetes</taxon>
        <taxon>Kitasatosporales</taxon>
        <taxon>Streptomycetaceae</taxon>
        <taxon>Kitasatospora</taxon>
    </lineage>
</organism>
<protein>
    <submittedName>
        <fullName evidence="1">Uncharacterized protein</fullName>
    </submittedName>
</protein>
<dbReference type="EMBL" id="BAAANS010000036">
    <property type="protein sequence ID" value="GAA2109309.1"/>
    <property type="molecule type" value="Genomic_DNA"/>
</dbReference>
<proteinExistence type="predicted"/>
<gene>
    <name evidence="1" type="ORF">GCM10009759_49810</name>
</gene>
<sequence length="106" mass="11249">MDPARPGTVGADSWEGRGMTATAESGTLRVPRSINGIEQALTYEERARFYGELGPLEDPLEREAVIGAWWLRAMSAAYGNDRAGFRAAVAPLLLAGRSERAGAAAA</sequence>
<keyword evidence="2" id="KW-1185">Reference proteome</keyword>
<comment type="caution">
    <text evidence="1">The sequence shown here is derived from an EMBL/GenBank/DDBJ whole genome shotgun (WGS) entry which is preliminary data.</text>
</comment>
<name>A0ABN2XDJ5_9ACTN</name>
<evidence type="ECO:0000313" key="1">
    <source>
        <dbReference type="EMBL" id="GAA2109309.1"/>
    </source>
</evidence>
<evidence type="ECO:0000313" key="2">
    <source>
        <dbReference type="Proteomes" id="UP001500897"/>
    </source>
</evidence>
<accession>A0ABN2XDJ5</accession>